<dbReference type="RefSeq" id="WP_185131735.1">
    <property type="nucleotide sequence ID" value="NZ_JACJVO010000032.1"/>
</dbReference>
<name>A0A7X0VXX2_9BACL</name>
<feature type="domain" description="Aminoglycoside phosphotransferase" evidence="1">
    <location>
        <begin position="34"/>
        <end position="261"/>
    </location>
</feature>
<dbReference type="EMBL" id="JACJVO010000032">
    <property type="protein sequence ID" value="MBB6734080.1"/>
    <property type="molecule type" value="Genomic_DNA"/>
</dbReference>
<dbReference type="AlphaFoldDB" id="A0A7X0VXX2"/>
<dbReference type="SUPFAM" id="SSF56112">
    <property type="entry name" value="Protein kinase-like (PK-like)"/>
    <property type="match status" value="1"/>
</dbReference>
<evidence type="ECO:0000313" key="2">
    <source>
        <dbReference type="EMBL" id="MBB6734080.1"/>
    </source>
</evidence>
<protein>
    <submittedName>
        <fullName evidence="2">Phosphotransferase</fullName>
    </submittedName>
</protein>
<dbReference type="Gene3D" id="3.90.1200.10">
    <property type="match status" value="1"/>
</dbReference>
<dbReference type="InterPro" id="IPR051678">
    <property type="entry name" value="AGP_Transferase"/>
</dbReference>
<evidence type="ECO:0000259" key="1">
    <source>
        <dbReference type="Pfam" id="PF01636"/>
    </source>
</evidence>
<proteinExistence type="predicted"/>
<comment type="caution">
    <text evidence="2">The sequence shown here is derived from an EMBL/GenBank/DDBJ whole genome shotgun (WGS) entry which is preliminary data.</text>
</comment>
<dbReference type="PANTHER" id="PTHR21310:SF42">
    <property type="entry name" value="BIFUNCTIONAL AAC_APH"/>
    <property type="match status" value="1"/>
</dbReference>
<dbReference type="GO" id="GO:0016740">
    <property type="term" value="F:transferase activity"/>
    <property type="evidence" value="ECO:0007669"/>
    <property type="project" value="UniProtKB-KW"/>
</dbReference>
<dbReference type="Proteomes" id="UP000564644">
    <property type="component" value="Unassembled WGS sequence"/>
</dbReference>
<evidence type="ECO:0000313" key="3">
    <source>
        <dbReference type="Proteomes" id="UP000564644"/>
    </source>
</evidence>
<dbReference type="Pfam" id="PF01636">
    <property type="entry name" value="APH"/>
    <property type="match status" value="1"/>
</dbReference>
<keyword evidence="3" id="KW-1185">Reference proteome</keyword>
<dbReference type="Gene3D" id="3.30.200.20">
    <property type="entry name" value="Phosphorylase Kinase, domain 1"/>
    <property type="match status" value="1"/>
</dbReference>
<dbReference type="PANTHER" id="PTHR21310">
    <property type="entry name" value="AMINOGLYCOSIDE PHOSPHOTRANSFERASE-RELATED-RELATED"/>
    <property type="match status" value="1"/>
</dbReference>
<keyword evidence="2" id="KW-0808">Transferase</keyword>
<dbReference type="InterPro" id="IPR002575">
    <property type="entry name" value="Aminoglycoside_PTrfase"/>
</dbReference>
<gene>
    <name evidence="2" type="ORF">H7C18_24465</name>
</gene>
<dbReference type="InterPro" id="IPR011009">
    <property type="entry name" value="Kinase-like_dom_sf"/>
</dbReference>
<accession>A0A7X0VXX2</accession>
<sequence>MGGSNEWDAEWEVTVDLAQELINSQFPQLASKTVQKLGYGWDNTVFKVGAEYVFRFPRRRVAIQSLTIEGKILPKLKDYLSIAFSIPLFWGEGTSRYPSPFLGYPYLHGEFPIGLTDEQRALSAITLARFLKKLHDFPVKIAQENRVRQDHRNLTDIAMRKAKMQAFLSKLALHLNEEEHRAISDYLEHLSMDRVRQRYVLLHGDLHFKNMLVDEIGRVSGIIDWGDIHLGHPACDLNVVYSFLPPHARSDFFKEYGDADEETKVLARLIAVYIPILIWMQAMDENDERLVAEAKANIFRALAD</sequence>
<reference evidence="2 3" key="1">
    <citation type="submission" date="2020-08" db="EMBL/GenBank/DDBJ databases">
        <title>Cohnella phylogeny.</title>
        <authorList>
            <person name="Dunlap C."/>
        </authorList>
    </citation>
    <scope>NUCLEOTIDE SEQUENCE [LARGE SCALE GENOMIC DNA]</scope>
    <source>
        <strain evidence="2 3">CBP 2801</strain>
    </source>
</reference>
<organism evidence="2 3">
    <name type="scientific">Cohnella zeiphila</name>
    <dbReference type="NCBI Taxonomy" id="2761120"/>
    <lineage>
        <taxon>Bacteria</taxon>
        <taxon>Bacillati</taxon>
        <taxon>Bacillota</taxon>
        <taxon>Bacilli</taxon>
        <taxon>Bacillales</taxon>
        <taxon>Paenibacillaceae</taxon>
        <taxon>Cohnella</taxon>
    </lineage>
</organism>